<dbReference type="InterPro" id="IPR001387">
    <property type="entry name" value="Cro/C1-type_HTH"/>
</dbReference>
<dbReference type="Pfam" id="PF13560">
    <property type="entry name" value="HTH_31"/>
    <property type="match status" value="1"/>
</dbReference>
<dbReference type="InterPro" id="IPR010982">
    <property type="entry name" value="Lambda_DNA-bd_dom_sf"/>
</dbReference>
<accession>A0A7W7VNQ3</accession>
<sequence>MHDIDRVRQLMGARLKGLRLDAKLTGRQLTARYNWQSFKISKLENGRQTPSESDIHVWCEAVEQPDEAEDLVTP</sequence>
<gene>
    <name evidence="1" type="ORF">FHS44_004239</name>
</gene>
<dbReference type="EMBL" id="JACHJP010000004">
    <property type="protein sequence ID" value="MBB4917131.1"/>
    <property type="molecule type" value="Genomic_DNA"/>
</dbReference>
<reference evidence="1 2" key="1">
    <citation type="submission" date="2020-08" db="EMBL/GenBank/DDBJ databases">
        <title>Genomic Encyclopedia of Type Strains, Phase III (KMG-III): the genomes of soil and plant-associated and newly described type strains.</title>
        <authorList>
            <person name="Whitman W."/>
        </authorList>
    </citation>
    <scope>NUCLEOTIDE SEQUENCE [LARGE SCALE GENOMIC DNA]</scope>
    <source>
        <strain evidence="1 2">CECT 8840</strain>
    </source>
</reference>
<evidence type="ECO:0000313" key="1">
    <source>
        <dbReference type="EMBL" id="MBB4917131.1"/>
    </source>
</evidence>
<dbReference type="CDD" id="cd00093">
    <property type="entry name" value="HTH_XRE"/>
    <property type="match status" value="1"/>
</dbReference>
<dbReference type="AlphaFoldDB" id="A0A7W7VNQ3"/>
<name>A0A7W7VNQ3_9ACTN</name>
<dbReference type="Gene3D" id="1.10.260.40">
    <property type="entry name" value="lambda repressor-like DNA-binding domains"/>
    <property type="match status" value="1"/>
</dbReference>
<protein>
    <submittedName>
        <fullName evidence="1">Transcriptional regulator with XRE-family HTH domain</fullName>
    </submittedName>
</protein>
<dbReference type="RefSeq" id="WP_312863752.1">
    <property type="nucleotide sequence ID" value="NZ_JACHJP010000004.1"/>
</dbReference>
<dbReference type="SUPFAM" id="SSF47413">
    <property type="entry name" value="lambda repressor-like DNA-binding domains"/>
    <property type="match status" value="1"/>
</dbReference>
<proteinExistence type="predicted"/>
<dbReference type="Proteomes" id="UP000552644">
    <property type="component" value="Unassembled WGS sequence"/>
</dbReference>
<keyword evidence="2" id="KW-1185">Reference proteome</keyword>
<organism evidence="1 2">
    <name type="scientific">Streptosporangium saharense</name>
    <dbReference type="NCBI Taxonomy" id="1706840"/>
    <lineage>
        <taxon>Bacteria</taxon>
        <taxon>Bacillati</taxon>
        <taxon>Actinomycetota</taxon>
        <taxon>Actinomycetes</taxon>
        <taxon>Streptosporangiales</taxon>
        <taxon>Streptosporangiaceae</taxon>
        <taxon>Streptosporangium</taxon>
    </lineage>
</organism>
<evidence type="ECO:0000313" key="2">
    <source>
        <dbReference type="Proteomes" id="UP000552644"/>
    </source>
</evidence>
<comment type="caution">
    <text evidence="1">The sequence shown here is derived from an EMBL/GenBank/DDBJ whole genome shotgun (WGS) entry which is preliminary data.</text>
</comment>
<dbReference type="GO" id="GO:0003677">
    <property type="term" value="F:DNA binding"/>
    <property type="evidence" value="ECO:0007669"/>
    <property type="project" value="InterPro"/>
</dbReference>